<accession>A0A918VVH3</accession>
<protein>
    <submittedName>
        <fullName evidence="1">Uncharacterized protein</fullName>
    </submittedName>
</protein>
<evidence type="ECO:0000313" key="2">
    <source>
        <dbReference type="Proteomes" id="UP000646579"/>
    </source>
</evidence>
<comment type="caution">
    <text evidence="1">The sequence shown here is derived from an EMBL/GenBank/DDBJ whole genome shotgun (WGS) entry which is preliminary data.</text>
</comment>
<dbReference type="EMBL" id="BMZE01000003">
    <property type="protein sequence ID" value="GHA29612.1"/>
    <property type="molecule type" value="Genomic_DNA"/>
</dbReference>
<reference evidence="1" key="1">
    <citation type="journal article" date="2014" name="Int. J. Syst. Evol. Microbiol.">
        <title>Complete genome sequence of Corynebacterium casei LMG S-19264T (=DSM 44701T), isolated from a smear-ripened cheese.</title>
        <authorList>
            <consortium name="US DOE Joint Genome Institute (JGI-PGF)"/>
            <person name="Walter F."/>
            <person name="Albersmeier A."/>
            <person name="Kalinowski J."/>
            <person name="Ruckert C."/>
        </authorList>
    </citation>
    <scope>NUCLEOTIDE SEQUENCE</scope>
    <source>
        <strain evidence="1">KCTC 32437</strain>
    </source>
</reference>
<gene>
    <name evidence="1" type="ORF">GCM10007989_26530</name>
</gene>
<evidence type="ECO:0000313" key="1">
    <source>
        <dbReference type="EMBL" id="GHA29612.1"/>
    </source>
</evidence>
<dbReference type="AlphaFoldDB" id="A0A918VVH3"/>
<sequence>MSGDALDHKTRGHFNRLIDPQVNAWQLQDTALARCLLHGLCQASALIRACIADTEVGGIKNRGCECRCDEECSGGDRTGKQAAAREVWMCHDAMMPSVMAENQH</sequence>
<dbReference type="Proteomes" id="UP000646579">
    <property type="component" value="Unassembled WGS sequence"/>
</dbReference>
<proteinExistence type="predicted"/>
<organism evidence="1 2">
    <name type="scientific">Devosia pacifica</name>
    <dbReference type="NCBI Taxonomy" id="1335967"/>
    <lineage>
        <taxon>Bacteria</taxon>
        <taxon>Pseudomonadati</taxon>
        <taxon>Pseudomonadota</taxon>
        <taxon>Alphaproteobacteria</taxon>
        <taxon>Hyphomicrobiales</taxon>
        <taxon>Devosiaceae</taxon>
        <taxon>Devosia</taxon>
    </lineage>
</organism>
<name>A0A918VVH3_9HYPH</name>
<keyword evidence="2" id="KW-1185">Reference proteome</keyword>
<reference evidence="1" key="2">
    <citation type="submission" date="2020-09" db="EMBL/GenBank/DDBJ databases">
        <authorList>
            <person name="Sun Q."/>
            <person name="Kim S."/>
        </authorList>
    </citation>
    <scope>NUCLEOTIDE SEQUENCE</scope>
    <source>
        <strain evidence="1">KCTC 32437</strain>
    </source>
</reference>